<gene>
    <name evidence="2" type="ORF">E5S67_03091</name>
</gene>
<feature type="transmembrane region" description="Helical" evidence="1">
    <location>
        <begin position="162"/>
        <end position="184"/>
    </location>
</feature>
<evidence type="ECO:0000256" key="1">
    <source>
        <dbReference type="SAM" id="Phobius"/>
    </source>
</evidence>
<proteinExistence type="predicted"/>
<dbReference type="Proteomes" id="UP000702425">
    <property type="component" value="Unassembled WGS sequence"/>
</dbReference>
<feature type="transmembrane region" description="Helical" evidence="1">
    <location>
        <begin position="15"/>
        <end position="38"/>
    </location>
</feature>
<feature type="transmembrane region" description="Helical" evidence="1">
    <location>
        <begin position="129"/>
        <end position="150"/>
    </location>
</feature>
<accession>A0ABX2D121</accession>
<keyword evidence="1" id="KW-1133">Transmembrane helix</keyword>
<evidence type="ECO:0000313" key="3">
    <source>
        <dbReference type="Proteomes" id="UP000702425"/>
    </source>
</evidence>
<keyword evidence="1" id="KW-0472">Membrane</keyword>
<organism evidence="2 3">
    <name type="scientific">Microcoleus asticus IPMA8</name>
    <dbReference type="NCBI Taxonomy" id="2563858"/>
    <lineage>
        <taxon>Bacteria</taxon>
        <taxon>Bacillati</taxon>
        <taxon>Cyanobacteriota</taxon>
        <taxon>Cyanophyceae</taxon>
        <taxon>Oscillatoriophycideae</taxon>
        <taxon>Oscillatoriales</taxon>
        <taxon>Microcoleaceae</taxon>
        <taxon>Microcoleus</taxon>
        <taxon>Microcoleus asticus</taxon>
    </lineage>
</organism>
<feature type="transmembrane region" description="Helical" evidence="1">
    <location>
        <begin position="204"/>
        <end position="224"/>
    </location>
</feature>
<dbReference type="RefSeq" id="WP_172188702.1">
    <property type="nucleotide sequence ID" value="NZ_CAWPPK010000267.1"/>
</dbReference>
<evidence type="ECO:0000313" key="2">
    <source>
        <dbReference type="EMBL" id="NQE35360.1"/>
    </source>
</evidence>
<feature type="transmembrane region" description="Helical" evidence="1">
    <location>
        <begin position="58"/>
        <end position="80"/>
    </location>
</feature>
<keyword evidence="3" id="KW-1185">Reference proteome</keyword>
<comment type="caution">
    <text evidence="2">The sequence shown here is derived from an EMBL/GenBank/DDBJ whole genome shotgun (WGS) entry which is preliminary data.</text>
</comment>
<reference evidence="2 3" key="1">
    <citation type="journal article" date="2020" name="Sci. Rep.">
        <title>A novel cyanobacterial geosmin producer, revising GeoA distribution and dispersion patterns in Bacteria.</title>
        <authorList>
            <person name="Churro C."/>
            <person name="Semedo-Aguiar A.P."/>
            <person name="Silva A.D."/>
            <person name="Pereira-Leal J.B."/>
            <person name="Leite R.B."/>
        </authorList>
    </citation>
    <scope>NUCLEOTIDE SEQUENCE [LARGE SCALE GENOMIC DNA]</scope>
    <source>
        <strain evidence="2 3">IPMA8</strain>
    </source>
</reference>
<dbReference type="EMBL" id="SRRZ01000053">
    <property type="protein sequence ID" value="NQE35360.1"/>
    <property type="molecule type" value="Genomic_DNA"/>
</dbReference>
<name>A0ABX2D121_9CYAN</name>
<keyword evidence="1" id="KW-0812">Transmembrane</keyword>
<protein>
    <submittedName>
        <fullName evidence="2">Uncharacterized protein</fullName>
    </submittedName>
</protein>
<sequence length="259" mass="29107">MKFQIPLNPGAVTQLLLRVVVCLAVLSFLSQMTLYFLPDYPSRDFLANGFNVDYEGNIPTFYSFLALLFSSVLLGVIAYAKNLDSCRYKHHWKILSFIFLYLSLDELSQLHEKLVNPMRSLINATGFLYFSWVVPIGFLVAIFLLSYSKFLFHLPVSTRKLFVAASALYIGGAIGVEMLAGYIVYTAGPGNLSYVMLTTLEESFEMVGIVVFIHALISYIKTYLGGVNWNIYIPGKNPQATEYQNFSIPALSEPANRNL</sequence>